<evidence type="ECO:0000313" key="2">
    <source>
        <dbReference type="Proteomes" id="UP000178319"/>
    </source>
</evidence>
<name>A0A1G1V6G8_9BACT</name>
<dbReference type="Proteomes" id="UP000178319">
    <property type="component" value="Unassembled WGS sequence"/>
</dbReference>
<reference evidence="1 2" key="1">
    <citation type="journal article" date="2016" name="Nat. Commun.">
        <title>Thousands of microbial genomes shed light on interconnected biogeochemical processes in an aquifer system.</title>
        <authorList>
            <person name="Anantharaman K."/>
            <person name="Brown C.T."/>
            <person name="Hug L.A."/>
            <person name="Sharon I."/>
            <person name="Castelle C.J."/>
            <person name="Probst A.J."/>
            <person name="Thomas B.C."/>
            <person name="Singh A."/>
            <person name="Wilkins M.J."/>
            <person name="Karaoz U."/>
            <person name="Brodie E.L."/>
            <person name="Williams K.H."/>
            <person name="Hubbard S.S."/>
            <person name="Banfield J.F."/>
        </authorList>
    </citation>
    <scope>NUCLEOTIDE SEQUENCE [LARGE SCALE GENOMIC DNA]</scope>
</reference>
<dbReference type="AlphaFoldDB" id="A0A1G1V6G8"/>
<evidence type="ECO:0000313" key="1">
    <source>
        <dbReference type="EMBL" id="OGY10953.1"/>
    </source>
</evidence>
<accession>A0A1G1V6G8</accession>
<protein>
    <submittedName>
        <fullName evidence="1">Uncharacterized protein</fullName>
    </submittedName>
</protein>
<dbReference type="EMBL" id="MHBZ01000026">
    <property type="protein sequence ID" value="OGY10953.1"/>
    <property type="molecule type" value="Genomic_DNA"/>
</dbReference>
<sequence>MPRTIELIGDKGPRVERVSPWNPHQSAWILAECLREDVLNMAFIERGTAIGYVRAAQLREEGFFEEGVGSVAVFYRNECLRVGIEVRDLTDKEREQLEAKIPDLFLNS</sequence>
<comment type="caution">
    <text evidence="1">The sequence shown here is derived from an EMBL/GenBank/DDBJ whole genome shotgun (WGS) entry which is preliminary data.</text>
</comment>
<proteinExistence type="predicted"/>
<gene>
    <name evidence="1" type="ORF">A3D26_04385</name>
</gene>
<organism evidence="1 2">
    <name type="scientific">Candidatus Blackburnbacteria bacterium RIFCSPHIGHO2_02_FULL_44_20</name>
    <dbReference type="NCBI Taxonomy" id="1797516"/>
    <lineage>
        <taxon>Bacteria</taxon>
        <taxon>Candidatus Blackburniibacteriota</taxon>
    </lineage>
</organism>